<evidence type="ECO:0000313" key="2">
    <source>
        <dbReference type="Proteomes" id="UP000022910"/>
    </source>
</evidence>
<sequence>MDSFGLIKPSDASEICEKCYYICYAMRFQQNFKNWTSGNDNIDKFIQDTQLSAHEDVREVLEWIPYDRLYNIKYIAKDEFGKGKVYRANWIDGYISDYEDDESLDSESKNWIREGCNMFVNLKSLNTPNILTLEFINKIKIEHEFYGITLDSETRNYMVVLNNKCKECNEMCNSIYFQQNFENWTSGNDNIDKFIQNTQLLAHKDVRVALEWIPYDRFHDIKYIAKDEVYRANWIDGNIYYYYYGTSKSWDNKNQNWIRKGCNMFVNLKSLNTPNILTLEFINKIKIEHEFYGITWDSKTKNYIMVLNNKCNKCNKMCNSIYFQQNFENWTSGNDNIDKSIQNTQLLAHIDVRVALEWIPYERLYNIKYISKDEFGKIYRANWTDGYIWYWVNKNQNWIREGCNMFVNLKSLNTPNILTLEFINKIKIEHEFYGITWDSEIKNYMMVLNNKCKECNKMCNSIYFRQNFENWTSSNDNIDKSIQNTQLLAHKDVRIALEWIPYDRLYNIKYISKDEFGKIYRANWTDGYIRYDKSYESWNNNNQNWIREGCNMFVNLKSLNTPNILTLEFINKV</sequence>
<dbReference type="Proteomes" id="UP000022910">
    <property type="component" value="Unassembled WGS sequence"/>
</dbReference>
<dbReference type="STRING" id="1432141.A0A015LH65"/>
<dbReference type="OrthoDB" id="10438318at2759"/>
<evidence type="ECO:0000313" key="1">
    <source>
        <dbReference type="EMBL" id="EXX54188.1"/>
    </source>
</evidence>
<keyword evidence="2" id="KW-1185">Reference proteome</keyword>
<proteinExistence type="predicted"/>
<organism evidence="1 2">
    <name type="scientific">Rhizophagus irregularis (strain DAOM 197198w)</name>
    <name type="common">Glomus intraradices</name>
    <dbReference type="NCBI Taxonomy" id="1432141"/>
    <lineage>
        <taxon>Eukaryota</taxon>
        <taxon>Fungi</taxon>
        <taxon>Fungi incertae sedis</taxon>
        <taxon>Mucoromycota</taxon>
        <taxon>Glomeromycotina</taxon>
        <taxon>Glomeromycetes</taxon>
        <taxon>Glomerales</taxon>
        <taxon>Glomeraceae</taxon>
        <taxon>Rhizophagus</taxon>
    </lineage>
</organism>
<name>A0A015LH65_RHIIW</name>
<dbReference type="EMBL" id="JEMT01028597">
    <property type="protein sequence ID" value="EXX54188.1"/>
    <property type="molecule type" value="Genomic_DNA"/>
</dbReference>
<dbReference type="Gene3D" id="1.10.10.1010">
    <property type="entry name" value="Intein homing endonuclease, domain IV"/>
    <property type="match status" value="4"/>
</dbReference>
<accession>A0A015LH65</accession>
<comment type="caution">
    <text evidence="1">The sequence shown here is derived from an EMBL/GenBank/DDBJ whole genome shotgun (WGS) entry which is preliminary data.</text>
</comment>
<evidence type="ECO:0008006" key="3">
    <source>
        <dbReference type="Google" id="ProtNLM"/>
    </source>
</evidence>
<dbReference type="HOGENOM" id="CLU_000288_7_8_1"/>
<dbReference type="AlphaFoldDB" id="A0A015LH65"/>
<reference evidence="1 2" key="1">
    <citation type="submission" date="2014-02" db="EMBL/GenBank/DDBJ databases">
        <title>Single nucleus genome sequencing reveals high similarity among nuclei of an endomycorrhizal fungus.</title>
        <authorList>
            <person name="Lin K."/>
            <person name="Geurts R."/>
            <person name="Zhang Z."/>
            <person name="Limpens E."/>
            <person name="Saunders D.G."/>
            <person name="Mu D."/>
            <person name="Pang E."/>
            <person name="Cao H."/>
            <person name="Cha H."/>
            <person name="Lin T."/>
            <person name="Zhou Q."/>
            <person name="Shang Y."/>
            <person name="Li Y."/>
            <person name="Ivanov S."/>
            <person name="Sharma T."/>
            <person name="Velzen R.V."/>
            <person name="Ruijter N.D."/>
            <person name="Aanen D.K."/>
            <person name="Win J."/>
            <person name="Kamoun S."/>
            <person name="Bisseling T."/>
            <person name="Huang S."/>
        </authorList>
    </citation>
    <scope>NUCLEOTIDE SEQUENCE [LARGE SCALE GENOMIC DNA]</scope>
    <source>
        <strain evidence="2">DAOM197198w</strain>
    </source>
</reference>
<protein>
    <recommendedName>
        <fullName evidence="3">Protein kinase domain-containing protein</fullName>
    </recommendedName>
</protein>
<gene>
    <name evidence="1" type="ORF">RirG_236910</name>
</gene>